<organism evidence="1 2">
    <name type="scientific">Posidoniimonas corsicana</name>
    <dbReference type="NCBI Taxonomy" id="1938618"/>
    <lineage>
        <taxon>Bacteria</taxon>
        <taxon>Pseudomonadati</taxon>
        <taxon>Planctomycetota</taxon>
        <taxon>Planctomycetia</taxon>
        <taxon>Pirellulales</taxon>
        <taxon>Lacipirellulaceae</taxon>
        <taxon>Posidoniimonas</taxon>
    </lineage>
</organism>
<evidence type="ECO:0000313" key="1">
    <source>
        <dbReference type="EMBL" id="TWT31151.1"/>
    </source>
</evidence>
<dbReference type="Proteomes" id="UP000316714">
    <property type="component" value="Unassembled WGS sequence"/>
</dbReference>
<proteinExistence type="predicted"/>
<dbReference type="EMBL" id="SIHJ01000004">
    <property type="protein sequence ID" value="TWT31151.1"/>
    <property type="molecule type" value="Genomic_DNA"/>
</dbReference>
<protein>
    <submittedName>
        <fullName evidence="1">Uncharacterized protein</fullName>
    </submittedName>
</protein>
<comment type="caution">
    <text evidence="1">The sequence shown here is derived from an EMBL/GenBank/DDBJ whole genome shotgun (WGS) entry which is preliminary data.</text>
</comment>
<dbReference type="RefSeq" id="WP_146568338.1">
    <property type="nucleotide sequence ID" value="NZ_SIHJ01000004.1"/>
</dbReference>
<evidence type="ECO:0000313" key="2">
    <source>
        <dbReference type="Proteomes" id="UP000316714"/>
    </source>
</evidence>
<accession>A0A5C5UY29</accession>
<gene>
    <name evidence="1" type="ORF">KOR34_45270</name>
</gene>
<dbReference type="AlphaFoldDB" id="A0A5C5UY29"/>
<name>A0A5C5UY29_9BACT</name>
<reference evidence="1 2" key="1">
    <citation type="submission" date="2019-02" db="EMBL/GenBank/DDBJ databases">
        <title>Deep-cultivation of Planctomycetes and their phenomic and genomic characterization uncovers novel biology.</title>
        <authorList>
            <person name="Wiegand S."/>
            <person name="Jogler M."/>
            <person name="Boedeker C."/>
            <person name="Pinto D."/>
            <person name="Vollmers J."/>
            <person name="Rivas-Marin E."/>
            <person name="Kohn T."/>
            <person name="Peeters S.H."/>
            <person name="Heuer A."/>
            <person name="Rast P."/>
            <person name="Oberbeckmann S."/>
            <person name="Bunk B."/>
            <person name="Jeske O."/>
            <person name="Meyerdierks A."/>
            <person name="Storesund J.E."/>
            <person name="Kallscheuer N."/>
            <person name="Luecker S."/>
            <person name="Lage O.M."/>
            <person name="Pohl T."/>
            <person name="Merkel B.J."/>
            <person name="Hornburger P."/>
            <person name="Mueller R.-W."/>
            <person name="Bruemmer F."/>
            <person name="Labrenz M."/>
            <person name="Spormann A.M."/>
            <person name="Op Den Camp H."/>
            <person name="Overmann J."/>
            <person name="Amann R."/>
            <person name="Jetten M.S.M."/>
            <person name="Mascher T."/>
            <person name="Medema M.H."/>
            <person name="Devos D.P."/>
            <person name="Kaster A.-K."/>
            <person name="Ovreas L."/>
            <person name="Rohde M."/>
            <person name="Galperin M.Y."/>
            <person name="Jogler C."/>
        </authorList>
    </citation>
    <scope>NUCLEOTIDE SEQUENCE [LARGE SCALE GENOMIC DNA]</scope>
    <source>
        <strain evidence="1 2">KOR34</strain>
    </source>
</reference>
<keyword evidence="2" id="KW-1185">Reference proteome</keyword>
<sequence>MDTVRIPHGVLRSIDGVACEPLEWSVLDNLKRAEDFCDAWLRRHAHLEADGPRVRQLERAGFSEREAMRRAAAALAAKAWAEAEGGPAVSATPIPEFVEGGCISR</sequence>